<reference evidence="6" key="2">
    <citation type="submission" date="2025-09" db="UniProtKB">
        <authorList>
            <consortium name="Ensembl"/>
        </authorList>
    </citation>
    <scope>IDENTIFICATION</scope>
</reference>
<dbReference type="AlphaFoldDB" id="A0A3Q3GHM2"/>
<reference evidence="6" key="1">
    <citation type="submission" date="2025-08" db="UniProtKB">
        <authorList>
            <consortium name="Ensembl"/>
        </authorList>
    </citation>
    <scope>IDENTIFICATION</scope>
</reference>
<evidence type="ECO:0000256" key="3">
    <source>
        <dbReference type="ARBA" id="ARBA00022737"/>
    </source>
</evidence>
<dbReference type="STRING" id="56723.ENSLBEP00000032957"/>
<dbReference type="InParanoid" id="A0A3Q3GHM2"/>
<dbReference type="PANTHER" id="PTHR46160:SF8">
    <property type="entry name" value="VWFD DOMAIN-CONTAINING PROTEIN"/>
    <property type="match status" value="1"/>
</dbReference>
<comment type="subcellular location">
    <subcellularLocation>
        <location evidence="1">Secreted</location>
    </subcellularLocation>
</comment>
<evidence type="ECO:0000313" key="6">
    <source>
        <dbReference type="Ensembl" id="ENSLBEP00000032957.1"/>
    </source>
</evidence>
<sequence length="101" mass="10878">MVTAEVCQVLIWGYRGTFTSNSCLFYVSSRQQYPNTPSCPAGSHYEACGTACPNTCSSPDIATRCKSPCVEGCQCDKGRVLTSGLLIETCVHFSKRGTRPG</sequence>
<keyword evidence="4" id="KW-1015">Disulfide bond</keyword>
<keyword evidence="2" id="KW-0964">Secreted</keyword>
<evidence type="ECO:0000256" key="4">
    <source>
        <dbReference type="ARBA" id="ARBA00023157"/>
    </source>
</evidence>
<dbReference type="Gene3D" id="2.10.25.10">
    <property type="entry name" value="Laminin"/>
    <property type="match status" value="1"/>
</dbReference>
<dbReference type="SUPFAM" id="SSF57567">
    <property type="entry name" value="Serine protease inhibitors"/>
    <property type="match status" value="1"/>
</dbReference>
<evidence type="ECO:0000256" key="1">
    <source>
        <dbReference type="ARBA" id="ARBA00004613"/>
    </source>
</evidence>
<dbReference type="Pfam" id="PF01826">
    <property type="entry name" value="TIL"/>
    <property type="match status" value="1"/>
</dbReference>
<dbReference type="FunFam" id="2.10.25.10:FF:000153">
    <property type="entry name" value="MUC5B isoform 1"/>
    <property type="match status" value="1"/>
</dbReference>
<dbReference type="GO" id="GO:0005576">
    <property type="term" value="C:extracellular region"/>
    <property type="evidence" value="ECO:0007669"/>
    <property type="project" value="UniProtKB-SubCell"/>
</dbReference>
<proteinExistence type="predicted"/>
<dbReference type="InterPro" id="IPR036084">
    <property type="entry name" value="Ser_inhib-like_sf"/>
</dbReference>
<dbReference type="InterPro" id="IPR052749">
    <property type="entry name" value="Alpha-tectorin"/>
</dbReference>
<name>A0A3Q3GHM2_9LABR</name>
<accession>A0A3Q3GHM2</accession>
<evidence type="ECO:0000313" key="7">
    <source>
        <dbReference type="Proteomes" id="UP000261660"/>
    </source>
</evidence>
<keyword evidence="3" id="KW-0677">Repeat</keyword>
<dbReference type="CDD" id="cd19941">
    <property type="entry name" value="TIL"/>
    <property type="match status" value="1"/>
</dbReference>
<protein>
    <recommendedName>
        <fullName evidence="5">TIL domain-containing protein</fullName>
    </recommendedName>
</protein>
<dbReference type="Ensembl" id="ENSLBET00000034418.1">
    <property type="protein sequence ID" value="ENSLBEP00000032957.1"/>
    <property type="gene ID" value="ENSLBEG00000024831.1"/>
</dbReference>
<dbReference type="InterPro" id="IPR002919">
    <property type="entry name" value="TIL_dom"/>
</dbReference>
<dbReference type="PANTHER" id="PTHR46160">
    <property type="entry name" value="ALPHA-TECTORIN-RELATED"/>
    <property type="match status" value="1"/>
</dbReference>
<organism evidence="6 7">
    <name type="scientific">Labrus bergylta</name>
    <name type="common">ballan wrasse</name>
    <dbReference type="NCBI Taxonomy" id="56723"/>
    <lineage>
        <taxon>Eukaryota</taxon>
        <taxon>Metazoa</taxon>
        <taxon>Chordata</taxon>
        <taxon>Craniata</taxon>
        <taxon>Vertebrata</taxon>
        <taxon>Euteleostomi</taxon>
        <taxon>Actinopterygii</taxon>
        <taxon>Neopterygii</taxon>
        <taxon>Teleostei</taxon>
        <taxon>Neoteleostei</taxon>
        <taxon>Acanthomorphata</taxon>
        <taxon>Eupercaria</taxon>
        <taxon>Labriformes</taxon>
        <taxon>Labridae</taxon>
        <taxon>Labrus</taxon>
    </lineage>
</organism>
<dbReference type="Proteomes" id="UP000261660">
    <property type="component" value="Unplaced"/>
</dbReference>
<keyword evidence="7" id="KW-1185">Reference proteome</keyword>
<feature type="domain" description="TIL" evidence="5">
    <location>
        <begin position="39"/>
        <end position="93"/>
    </location>
</feature>
<evidence type="ECO:0000256" key="2">
    <source>
        <dbReference type="ARBA" id="ARBA00022525"/>
    </source>
</evidence>
<evidence type="ECO:0000259" key="5">
    <source>
        <dbReference type="Pfam" id="PF01826"/>
    </source>
</evidence>